<dbReference type="PANTHER" id="PTHR34322">
    <property type="entry name" value="TRANSPOSASE, Y1_TNP DOMAIN-CONTAINING"/>
    <property type="match status" value="1"/>
</dbReference>
<comment type="caution">
    <text evidence="2">The sequence shown here is derived from an EMBL/GenBank/DDBJ whole genome shotgun (WGS) entry which is preliminary data.</text>
</comment>
<evidence type="ECO:0000259" key="1">
    <source>
        <dbReference type="SMART" id="SM01321"/>
    </source>
</evidence>
<dbReference type="GO" id="GO:0006313">
    <property type="term" value="P:DNA transposition"/>
    <property type="evidence" value="ECO:0007669"/>
    <property type="project" value="InterPro"/>
</dbReference>
<organism evidence="2 3">
    <name type="scientific">Candidatus Uhrbacteria bacterium GW2011_GWD2_52_7</name>
    <dbReference type="NCBI Taxonomy" id="1618989"/>
    <lineage>
        <taxon>Bacteria</taxon>
        <taxon>Candidatus Uhriibacteriota</taxon>
    </lineage>
</organism>
<accession>A0A0G1XIE4</accession>
<dbReference type="Proteomes" id="UP000034846">
    <property type="component" value="Unassembled WGS sequence"/>
</dbReference>
<dbReference type="SMART" id="SM01321">
    <property type="entry name" value="Y1_Tnp"/>
    <property type="match status" value="1"/>
</dbReference>
<dbReference type="EMBL" id="LCRD01000004">
    <property type="protein sequence ID" value="KKW30721.1"/>
    <property type="molecule type" value="Genomic_DNA"/>
</dbReference>
<dbReference type="GO" id="GO:0004803">
    <property type="term" value="F:transposase activity"/>
    <property type="evidence" value="ECO:0007669"/>
    <property type="project" value="InterPro"/>
</dbReference>
<evidence type="ECO:0000313" key="3">
    <source>
        <dbReference type="Proteomes" id="UP000034846"/>
    </source>
</evidence>
<dbReference type="SUPFAM" id="SSF143422">
    <property type="entry name" value="Transposase IS200-like"/>
    <property type="match status" value="1"/>
</dbReference>
<sequence>MARPLRVEFPGAIYHITSRGNKRQDIFDSDDDRLRFLLILESVIETYHWVCHAYCLMGNHYHLLIETPDGNLSAGMRDLNGRFTQISNRIHASTGHIFQGRFKAFLIEEGSYFSEVARYTVLNPVRAGMVKHPREWRWSSYRATAGEGKVPGFLSVRFLLDMLGKNAPRRRYIEYIEEGIHQTSPFDEAEHGYILGSPQFIYEVWAKDPAVEVLEEVNKSERLIGRPTLKEIFQTMQTRNERDDAVVFARMRCGYSVTDIARHLKVHRTTISKILSK</sequence>
<dbReference type="GO" id="GO:0003677">
    <property type="term" value="F:DNA binding"/>
    <property type="evidence" value="ECO:0007669"/>
    <property type="project" value="InterPro"/>
</dbReference>
<evidence type="ECO:0000313" key="2">
    <source>
        <dbReference type="EMBL" id="KKW30721.1"/>
    </source>
</evidence>
<dbReference type="NCBIfam" id="NF047646">
    <property type="entry name" value="REP_Tyr_transpos"/>
    <property type="match status" value="1"/>
</dbReference>
<dbReference type="PATRIC" id="fig|1618989.3.peg.93"/>
<name>A0A0G1XIE4_9BACT</name>
<dbReference type="InterPro" id="IPR002686">
    <property type="entry name" value="Transposase_17"/>
</dbReference>
<reference evidence="2 3" key="1">
    <citation type="journal article" date="2015" name="Nature">
        <title>rRNA introns, odd ribosomes, and small enigmatic genomes across a large radiation of phyla.</title>
        <authorList>
            <person name="Brown C.T."/>
            <person name="Hug L.A."/>
            <person name="Thomas B.C."/>
            <person name="Sharon I."/>
            <person name="Castelle C.J."/>
            <person name="Singh A."/>
            <person name="Wilkins M.J."/>
            <person name="Williams K.H."/>
            <person name="Banfield J.F."/>
        </authorList>
    </citation>
    <scope>NUCLEOTIDE SEQUENCE [LARGE SCALE GENOMIC DNA]</scope>
</reference>
<dbReference type="Gene3D" id="3.30.70.1290">
    <property type="entry name" value="Transposase IS200-like"/>
    <property type="match status" value="1"/>
</dbReference>
<dbReference type="AlphaFoldDB" id="A0A0G1XIE4"/>
<proteinExistence type="predicted"/>
<feature type="domain" description="Transposase IS200-like" evidence="1">
    <location>
        <begin position="9"/>
        <end position="123"/>
    </location>
</feature>
<dbReference type="PANTHER" id="PTHR34322:SF2">
    <property type="entry name" value="TRANSPOSASE IS200-LIKE DOMAIN-CONTAINING PROTEIN"/>
    <property type="match status" value="1"/>
</dbReference>
<dbReference type="InterPro" id="IPR036515">
    <property type="entry name" value="Transposase_17_sf"/>
</dbReference>
<protein>
    <recommendedName>
        <fullName evidence="1">Transposase IS200-like domain-containing protein</fullName>
    </recommendedName>
</protein>
<gene>
    <name evidence="2" type="ORF">UY72_C0004G0010</name>
</gene>
<dbReference type="Pfam" id="PF01797">
    <property type="entry name" value="Y1_Tnp"/>
    <property type="match status" value="1"/>
</dbReference>